<protein>
    <submittedName>
        <fullName evidence="2">PHP domain-containing protein</fullName>
    </submittedName>
</protein>
<feature type="domain" description="PHP" evidence="1">
    <location>
        <begin position="6"/>
        <end position="100"/>
    </location>
</feature>
<evidence type="ECO:0000313" key="3">
    <source>
        <dbReference type="Proteomes" id="UP000255036"/>
    </source>
</evidence>
<dbReference type="CDD" id="cd07432">
    <property type="entry name" value="PHP_HisPPase"/>
    <property type="match status" value="1"/>
</dbReference>
<keyword evidence="3" id="KW-1185">Reference proteome</keyword>
<dbReference type="GO" id="GO:0035312">
    <property type="term" value="F:5'-3' DNA exonuclease activity"/>
    <property type="evidence" value="ECO:0007669"/>
    <property type="project" value="TreeGrafter"/>
</dbReference>
<dbReference type="RefSeq" id="WP_115481787.1">
    <property type="nucleotide sequence ID" value="NZ_QRCT01000020.1"/>
</dbReference>
<proteinExistence type="predicted"/>
<dbReference type="EMBL" id="QRCT01000020">
    <property type="protein sequence ID" value="RDU23642.1"/>
    <property type="molecule type" value="Genomic_DNA"/>
</dbReference>
<name>A0A371AVT1_9FIRM</name>
<reference evidence="2 3" key="1">
    <citation type="submission" date="2018-07" db="EMBL/GenBank/DDBJ databases">
        <title>Anaerosacharophilus polymeroproducens gen. nov. sp. nov., an anaerobic bacterium isolated from salt field.</title>
        <authorList>
            <person name="Kim W."/>
            <person name="Yang S.-H."/>
            <person name="Oh J."/>
            <person name="Lee J.-H."/>
            <person name="Kwon K.K."/>
        </authorList>
    </citation>
    <scope>NUCLEOTIDE SEQUENCE [LARGE SCALE GENOMIC DNA]</scope>
    <source>
        <strain evidence="2 3">MCWD5</strain>
    </source>
</reference>
<dbReference type="OrthoDB" id="9777619at2"/>
<comment type="caution">
    <text evidence="2">The sequence shown here is derived from an EMBL/GenBank/DDBJ whole genome shotgun (WGS) entry which is preliminary data.</text>
</comment>
<evidence type="ECO:0000313" key="2">
    <source>
        <dbReference type="EMBL" id="RDU23642.1"/>
    </source>
</evidence>
<dbReference type="Gene3D" id="3.20.20.140">
    <property type="entry name" value="Metal-dependent hydrolases"/>
    <property type="match status" value="1"/>
</dbReference>
<organism evidence="2 3">
    <name type="scientific">Anaerosacchariphilus polymeriproducens</name>
    <dbReference type="NCBI Taxonomy" id="1812858"/>
    <lineage>
        <taxon>Bacteria</taxon>
        <taxon>Bacillati</taxon>
        <taxon>Bacillota</taxon>
        <taxon>Clostridia</taxon>
        <taxon>Lachnospirales</taxon>
        <taxon>Lachnospiraceae</taxon>
        <taxon>Anaerosacchariphilus</taxon>
    </lineage>
</organism>
<dbReference type="InterPro" id="IPR004013">
    <property type="entry name" value="PHP_dom"/>
</dbReference>
<dbReference type="InterPro" id="IPR052018">
    <property type="entry name" value="PHP_domain"/>
</dbReference>
<dbReference type="Pfam" id="PF02811">
    <property type="entry name" value="PHP"/>
    <property type="match status" value="1"/>
</dbReference>
<dbReference type="Proteomes" id="UP000255036">
    <property type="component" value="Unassembled WGS sequence"/>
</dbReference>
<gene>
    <name evidence="2" type="ORF">DWV06_08650</name>
</gene>
<dbReference type="PANTHER" id="PTHR42924">
    <property type="entry name" value="EXONUCLEASE"/>
    <property type="match status" value="1"/>
</dbReference>
<dbReference type="AlphaFoldDB" id="A0A371AVT1"/>
<dbReference type="SUPFAM" id="SSF89550">
    <property type="entry name" value="PHP domain-like"/>
    <property type="match status" value="1"/>
</dbReference>
<accession>A0A371AVT1</accession>
<dbReference type="GO" id="GO:0004534">
    <property type="term" value="F:5'-3' RNA exonuclease activity"/>
    <property type="evidence" value="ECO:0007669"/>
    <property type="project" value="TreeGrafter"/>
</dbReference>
<dbReference type="Pfam" id="PF13263">
    <property type="entry name" value="PHP_C"/>
    <property type="match status" value="1"/>
</dbReference>
<dbReference type="InterPro" id="IPR016195">
    <property type="entry name" value="Pol/histidinol_Pase-like"/>
</dbReference>
<dbReference type="PANTHER" id="PTHR42924:SF3">
    <property type="entry name" value="POLYMERASE_HISTIDINOL PHOSPHATASE N-TERMINAL DOMAIN-CONTAINING PROTEIN"/>
    <property type="match status" value="1"/>
</dbReference>
<evidence type="ECO:0000259" key="1">
    <source>
        <dbReference type="Pfam" id="PF02811"/>
    </source>
</evidence>
<sequence length="235" mass="26941">MYKIETHLHTKHTSKCGRLTYDSLIHSYKEKGYDAIAVTDHYNAATIKYKSIDIQSPGSKVDYFLDGYYRMKEEGKKAGIVVYMGMELRFSQNENDYLLYGFDKELLANPKEIMDMGIVEFSKLAREKGAVIVQAHPFRKKCVPIDPIYLDGVEVLNANPRHNSLNDLAYEYGKRNNLAMTAGSDCHREGDEGLTGIQSSFLPKDTFEFAELIRTRNYKIITIEDNKLENKQDRG</sequence>